<proteinExistence type="inferred from homology"/>
<keyword evidence="4" id="KW-0067">ATP-binding</keyword>
<feature type="domain" description="AAA+ ATPase" evidence="9">
    <location>
        <begin position="386"/>
        <end position="536"/>
    </location>
</feature>
<evidence type="ECO:0000256" key="7">
    <source>
        <dbReference type="ARBA" id="ARBA00041084"/>
    </source>
</evidence>
<evidence type="ECO:0000256" key="8">
    <source>
        <dbReference type="ARBA" id="ARBA00042306"/>
    </source>
</evidence>
<reference evidence="10" key="1">
    <citation type="submission" date="2021-12" db="EMBL/GenBank/DDBJ databases">
        <authorList>
            <person name="King R."/>
        </authorList>
    </citation>
    <scope>NUCLEOTIDE SEQUENCE</scope>
</reference>
<dbReference type="SMART" id="SM00350">
    <property type="entry name" value="MCM"/>
    <property type="match status" value="1"/>
</dbReference>
<dbReference type="GO" id="GO:0042555">
    <property type="term" value="C:MCM complex"/>
    <property type="evidence" value="ECO:0007669"/>
    <property type="project" value="TreeGrafter"/>
</dbReference>
<comment type="subcellular location">
    <subcellularLocation>
        <location evidence="1">Nucleus</location>
    </subcellularLocation>
</comment>
<organism evidence="10 11">
    <name type="scientific">Brassicogethes aeneus</name>
    <name type="common">Rape pollen beetle</name>
    <name type="synonym">Meligethes aeneus</name>
    <dbReference type="NCBI Taxonomy" id="1431903"/>
    <lineage>
        <taxon>Eukaryota</taxon>
        <taxon>Metazoa</taxon>
        <taxon>Ecdysozoa</taxon>
        <taxon>Arthropoda</taxon>
        <taxon>Hexapoda</taxon>
        <taxon>Insecta</taxon>
        <taxon>Pterygota</taxon>
        <taxon>Neoptera</taxon>
        <taxon>Endopterygota</taxon>
        <taxon>Coleoptera</taxon>
        <taxon>Polyphaga</taxon>
        <taxon>Cucujiformia</taxon>
        <taxon>Nitidulidae</taxon>
        <taxon>Meligethinae</taxon>
        <taxon>Brassicogethes</taxon>
    </lineage>
</organism>
<gene>
    <name evidence="10" type="ORF">MELIAE_LOCUS4301</name>
</gene>
<dbReference type="SUPFAM" id="SSF50249">
    <property type="entry name" value="Nucleic acid-binding proteins"/>
    <property type="match status" value="1"/>
</dbReference>
<dbReference type="GO" id="GO:0003697">
    <property type="term" value="F:single-stranded DNA binding"/>
    <property type="evidence" value="ECO:0007669"/>
    <property type="project" value="TreeGrafter"/>
</dbReference>
<dbReference type="OrthoDB" id="422555at2759"/>
<evidence type="ECO:0000313" key="10">
    <source>
        <dbReference type="EMBL" id="CAH0551755.1"/>
    </source>
</evidence>
<dbReference type="SMART" id="SM00382">
    <property type="entry name" value="AAA"/>
    <property type="match status" value="1"/>
</dbReference>
<dbReference type="Pfam" id="PF26065">
    <property type="entry name" value="MCM8_N"/>
    <property type="match status" value="1"/>
</dbReference>
<keyword evidence="6" id="KW-0539">Nucleus</keyword>
<keyword evidence="5" id="KW-0238">DNA-binding</keyword>
<dbReference type="InterPro" id="IPR041562">
    <property type="entry name" value="MCM_lid"/>
</dbReference>
<dbReference type="Gene3D" id="2.20.28.10">
    <property type="match status" value="1"/>
</dbReference>
<dbReference type="PANTHER" id="PTHR11630:SF47">
    <property type="entry name" value="DNA HELICASE MCM8"/>
    <property type="match status" value="1"/>
</dbReference>
<evidence type="ECO:0000256" key="1">
    <source>
        <dbReference type="ARBA" id="ARBA00004123"/>
    </source>
</evidence>
<evidence type="ECO:0000256" key="5">
    <source>
        <dbReference type="ARBA" id="ARBA00023125"/>
    </source>
</evidence>
<dbReference type="GO" id="GO:0006310">
    <property type="term" value="P:DNA recombination"/>
    <property type="evidence" value="ECO:0007669"/>
    <property type="project" value="UniProtKB-ARBA"/>
</dbReference>
<dbReference type="Gene3D" id="3.40.50.300">
    <property type="entry name" value="P-loop containing nucleotide triphosphate hydrolases"/>
    <property type="match status" value="1"/>
</dbReference>
<dbReference type="PANTHER" id="PTHR11630">
    <property type="entry name" value="DNA REPLICATION LICENSING FACTOR MCM FAMILY MEMBER"/>
    <property type="match status" value="1"/>
</dbReference>
<dbReference type="InterPro" id="IPR033762">
    <property type="entry name" value="MCM_OB"/>
</dbReference>
<dbReference type="GO" id="GO:0017116">
    <property type="term" value="F:single-stranded DNA helicase activity"/>
    <property type="evidence" value="ECO:0007669"/>
    <property type="project" value="TreeGrafter"/>
</dbReference>
<sequence length="770" mass="86563">MSKFNHRYKNYNANNTNKEKPSKIGDTAQYGFSGFKLYFPEEGSLDIENLTNHVTIFQNYIEQNCGIFNFEIIEQNKYFYVDHKLLINDDNLNTAWETYKTELVENTEYCLNVMGLAVHQSIINKYYENLNDEEKSESTKELPIIRPRIINFEPSLQLKDLRVNYYGKLVSVRGTVIKSGNVKIICNYMTFMCSMCNNLQVVHQPDGNYTLPSRCLTTNCRAQSNFTPQHSSEFTKTISWKSIKIQELVGTEQAEDGRIPRTLECVLTNDLVKACIPGDDITITGIIKVQNTDQSAKAKQNSVFSLYLHTISVINNKNQSQGSYGASERITFNIKDYYDIQQIHSEPKLFRFLVQSLCPNIYGHEIVKAGLLLALFGGAKSEVTRAESHILMVGDPGLGKSQMLHACTNVAPRGVYVCGNTSTSSGLTVTMGREAGGEYCLEAGALMLADQGCCCIDEFDKMPSQHACLLEAMEQQSISIAKAGIVCTLPTRTTILAAANPAKGHYDKSKTIAENLKISSPMLSRFDLIFILLDQPNEELDNLLSKHVLALHAGIKIDQTFYDANASATEGHTLRDKLKMQPGETLDLLPHSLFRKYIAYAQKYVNPQLTDKAKEVLKQFYLSLRKQFQAGDCTPVTTRQLNSLVRLSQARAKAELREEVTEKDALEVVEIMRHSLVDIFTDEFGVMDLNRSQNGTGMSSKKQVSALLRILQKKSETEQTSIFTVNEIKAISERVGISKDKFYKILNSLNIQGFLLNKGRNTYQLISADV</sequence>
<evidence type="ECO:0000256" key="3">
    <source>
        <dbReference type="ARBA" id="ARBA00022741"/>
    </source>
</evidence>
<dbReference type="Proteomes" id="UP001154078">
    <property type="component" value="Chromosome 2"/>
</dbReference>
<evidence type="ECO:0000256" key="4">
    <source>
        <dbReference type="ARBA" id="ARBA00022840"/>
    </source>
</evidence>
<dbReference type="InterPro" id="IPR027417">
    <property type="entry name" value="P-loop_NTPase"/>
</dbReference>
<dbReference type="InterPro" id="IPR012340">
    <property type="entry name" value="NA-bd_OB-fold"/>
</dbReference>
<dbReference type="InterPro" id="IPR001208">
    <property type="entry name" value="MCM_dom"/>
</dbReference>
<keyword evidence="11" id="KW-1185">Reference proteome</keyword>
<dbReference type="GO" id="GO:0005634">
    <property type="term" value="C:nucleus"/>
    <property type="evidence" value="ECO:0007669"/>
    <property type="project" value="UniProtKB-SubCell"/>
</dbReference>
<dbReference type="InterPro" id="IPR056875">
    <property type="entry name" value="MCM8/REC_WHD"/>
</dbReference>
<dbReference type="SUPFAM" id="SSF52540">
    <property type="entry name" value="P-loop containing nucleoside triphosphate hydrolases"/>
    <property type="match status" value="1"/>
</dbReference>
<dbReference type="CDD" id="cd22247">
    <property type="entry name" value="MCM8_WHD"/>
    <property type="match status" value="1"/>
</dbReference>
<dbReference type="Pfam" id="PF00493">
    <property type="entry name" value="MCM"/>
    <property type="match status" value="1"/>
</dbReference>
<protein>
    <recommendedName>
        <fullName evidence="7">DNA helicase MCM8</fullName>
    </recommendedName>
    <alternativeName>
        <fullName evidence="8">Minichromosome maintenance 8</fullName>
    </alternativeName>
</protein>
<dbReference type="Pfam" id="PF25051">
    <property type="entry name" value="WHD_MCM8"/>
    <property type="match status" value="1"/>
</dbReference>
<dbReference type="GO" id="GO:0005524">
    <property type="term" value="F:ATP binding"/>
    <property type="evidence" value="ECO:0007669"/>
    <property type="project" value="UniProtKB-KW"/>
</dbReference>
<keyword evidence="3" id="KW-0547">Nucleotide-binding</keyword>
<evidence type="ECO:0000313" key="11">
    <source>
        <dbReference type="Proteomes" id="UP001154078"/>
    </source>
</evidence>
<dbReference type="AlphaFoldDB" id="A0A9P0AYX0"/>
<comment type="similarity">
    <text evidence="2">Belongs to the MCM family.</text>
</comment>
<dbReference type="PRINTS" id="PR01657">
    <property type="entry name" value="MCMFAMILY"/>
</dbReference>
<evidence type="ECO:0000256" key="6">
    <source>
        <dbReference type="ARBA" id="ARBA00023242"/>
    </source>
</evidence>
<evidence type="ECO:0000256" key="2">
    <source>
        <dbReference type="ARBA" id="ARBA00008010"/>
    </source>
</evidence>
<dbReference type="InterPro" id="IPR003593">
    <property type="entry name" value="AAA+_ATPase"/>
</dbReference>
<evidence type="ECO:0000259" key="9">
    <source>
        <dbReference type="SMART" id="SM00382"/>
    </source>
</evidence>
<dbReference type="InterPro" id="IPR031327">
    <property type="entry name" value="MCM"/>
</dbReference>
<name>A0A9P0AYX0_BRAAE</name>
<dbReference type="Gene3D" id="2.40.50.140">
    <property type="entry name" value="Nucleic acid-binding proteins"/>
    <property type="match status" value="1"/>
</dbReference>
<dbReference type="Pfam" id="PF17207">
    <property type="entry name" value="MCM_OB"/>
    <property type="match status" value="1"/>
</dbReference>
<accession>A0A9P0AYX0</accession>
<dbReference type="EMBL" id="OV121133">
    <property type="protein sequence ID" value="CAH0551755.1"/>
    <property type="molecule type" value="Genomic_DNA"/>
</dbReference>
<dbReference type="Pfam" id="PF17855">
    <property type="entry name" value="MCM_lid"/>
    <property type="match status" value="1"/>
</dbReference>
<dbReference type="InterPro" id="IPR058767">
    <property type="entry name" value="MCM8_N"/>
</dbReference>